<dbReference type="InterPro" id="IPR001315">
    <property type="entry name" value="CARD"/>
</dbReference>
<protein>
    <submittedName>
        <fullName evidence="6">Caspase recruitment domain-containing protein 9-like isoform X1</fullName>
    </submittedName>
</protein>
<dbReference type="KEGG" id="ccar:109067948"/>
<dbReference type="InterPro" id="IPR011029">
    <property type="entry name" value="DEATH-like_dom_sf"/>
</dbReference>
<evidence type="ECO:0000256" key="4">
    <source>
        <dbReference type="SAM" id="MobiDB-lite"/>
    </source>
</evidence>
<name>A0A9Q9WBY2_CYPCA</name>
<dbReference type="RefSeq" id="XP_042580594.1">
    <property type="nucleotide sequence ID" value="XM_042724660.1"/>
</dbReference>
<dbReference type="PANTHER" id="PTHR14559:SF3">
    <property type="entry name" value="CASPASE RECRUITMENT DOMAIN-CONTAINING PROTEIN 9"/>
    <property type="match status" value="1"/>
</dbReference>
<dbReference type="PROSITE" id="PS50209">
    <property type="entry name" value="CARD"/>
    <property type="match status" value="1"/>
</dbReference>
<feature type="compositionally biased region" description="Basic and acidic residues" evidence="4">
    <location>
        <begin position="491"/>
        <end position="502"/>
    </location>
</feature>
<feature type="compositionally biased region" description="Polar residues" evidence="4">
    <location>
        <begin position="504"/>
        <end position="513"/>
    </location>
</feature>
<dbReference type="GO" id="GO:0005737">
    <property type="term" value="C:cytoplasm"/>
    <property type="evidence" value="ECO:0007669"/>
    <property type="project" value="TreeGrafter"/>
</dbReference>
<dbReference type="Pfam" id="PF00619">
    <property type="entry name" value="CARD"/>
    <property type="match status" value="1"/>
</dbReference>
<reference evidence="6" key="1">
    <citation type="submission" date="2025-08" db="UniProtKB">
        <authorList>
            <consortium name="RefSeq"/>
        </authorList>
    </citation>
    <scope>IDENTIFICATION</scope>
    <source>
        <tissue evidence="6">Muscle</tissue>
    </source>
</reference>
<dbReference type="OrthoDB" id="8868836at2759"/>
<feature type="coiled-coil region" evidence="3">
    <location>
        <begin position="185"/>
        <end position="261"/>
    </location>
</feature>
<evidence type="ECO:0000256" key="3">
    <source>
        <dbReference type="SAM" id="Coils"/>
    </source>
</evidence>
<dbReference type="GO" id="GO:0050700">
    <property type="term" value="F:CARD domain binding"/>
    <property type="evidence" value="ECO:0007669"/>
    <property type="project" value="TreeGrafter"/>
</dbReference>
<dbReference type="SUPFAM" id="SSF47986">
    <property type="entry name" value="DEATH domain"/>
    <property type="match status" value="1"/>
</dbReference>
<evidence type="ECO:0000256" key="2">
    <source>
        <dbReference type="ARBA" id="ARBA00023054"/>
    </source>
</evidence>
<gene>
    <name evidence="6" type="primary">LOC109067948</name>
</gene>
<feature type="coiled-coil region" evidence="3">
    <location>
        <begin position="285"/>
        <end position="436"/>
    </location>
</feature>
<dbReference type="PANTHER" id="PTHR14559">
    <property type="entry name" value="CASPASE RECRUITMENT DOMAIN FAMILY"/>
    <property type="match status" value="1"/>
</dbReference>
<proteinExistence type="predicted"/>
<keyword evidence="1" id="KW-0597">Phosphoprotein</keyword>
<dbReference type="GO" id="GO:0043123">
    <property type="term" value="P:positive regulation of canonical NF-kappaB signal transduction"/>
    <property type="evidence" value="ECO:0007669"/>
    <property type="project" value="TreeGrafter"/>
</dbReference>
<evidence type="ECO:0000259" key="5">
    <source>
        <dbReference type="PROSITE" id="PS50209"/>
    </source>
</evidence>
<evidence type="ECO:0000313" key="6">
    <source>
        <dbReference type="RefSeq" id="XP_042580594.1"/>
    </source>
</evidence>
<dbReference type="GO" id="GO:0042981">
    <property type="term" value="P:regulation of apoptotic process"/>
    <property type="evidence" value="ECO:0007669"/>
    <property type="project" value="InterPro"/>
</dbReference>
<dbReference type="FunFam" id="1.10.533.10:FF:000003">
    <property type="entry name" value="Caspase recruitment domain family, member 11"/>
    <property type="match status" value="1"/>
</dbReference>
<organism evidence="6">
    <name type="scientific">Cyprinus carpio</name>
    <name type="common">Common carp</name>
    <dbReference type="NCBI Taxonomy" id="7962"/>
    <lineage>
        <taxon>Eukaryota</taxon>
        <taxon>Metazoa</taxon>
        <taxon>Chordata</taxon>
        <taxon>Craniata</taxon>
        <taxon>Vertebrata</taxon>
        <taxon>Euteleostomi</taxon>
        <taxon>Actinopterygii</taxon>
        <taxon>Neopterygii</taxon>
        <taxon>Teleostei</taxon>
        <taxon>Ostariophysi</taxon>
        <taxon>Cypriniformes</taxon>
        <taxon>Cyprinidae</taxon>
        <taxon>Cyprininae</taxon>
        <taxon>Cyprinus</taxon>
    </lineage>
</organism>
<dbReference type="Proteomes" id="UP001155660">
    <property type="component" value="Chromosome B5"/>
</dbReference>
<dbReference type="Gene3D" id="1.10.533.10">
    <property type="entry name" value="Death Domain, Fas"/>
    <property type="match status" value="1"/>
</dbReference>
<feature type="domain" description="CARD" evidence="5">
    <location>
        <begin position="37"/>
        <end position="129"/>
    </location>
</feature>
<dbReference type="GeneID" id="109067948"/>
<dbReference type="AlphaFoldDB" id="A0A9Q9WBY2"/>
<feature type="region of interest" description="Disordered" evidence="4">
    <location>
        <begin position="488"/>
        <end position="515"/>
    </location>
</feature>
<sequence length="571" mass="67307">MCNARLALTCNQTTIFQANKELESVMFDGPGGFEVEEDDECWARLEDYRMLLIKTIEPSRITPYLRQCKVLSSEDEEQIYNDPSLVIRRRKVGMLLDILQRTGLKGYEAFLESLELDYPDVYRKITGKEPARVFSVLIDTAGECGLTQFLMSEVSRLQKLAQDERRKRLEVSAQVAEQLDTIRQLQLCESELHKQQDRVQRIREERERTCEEARKLRDENYRLMHDLTRLSEDKNCALMCNRDLQLEIEKLKHSLMNAESDSKIQRKKTVTLKNAMEQRPSPELIWQLQRENDILKARIQELKSASKVQTLEHKKLDSQSLEEFKQQSQAQYQELVNDLYNLRKDLHDAEELSDKYRQEKDELELKCIMLKKDSKMYRDRMEDILKQLEEVIKERDKAICTREEYHLENSKNLQDKDQYRKQIREMGERYDELQVQLFRTQGEVLALQSKLRKQKNPIQVNSEESSLLSSFESSTGLLAFCPQMKSLTSEEESRERGEKDMSEESQSQTSGEYNYSERMFSEEDISANCRLKGKCNFYYRRKRALRTKKFTDKESVQCILDNTTGSDTDGM</sequence>
<evidence type="ECO:0000256" key="1">
    <source>
        <dbReference type="ARBA" id="ARBA00022553"/>
    </source>
</evidence>
<keyword evidence="2 3" id="KW-0175">Coiled coil</keyword>
<accession>A0A9Q9WBY2</accession>